<keyword evidence="3" id="KW-1133">Transmembrane helix</keyword>
<dbReference type="InterPro" id="IPR048254">
    <property type="entry name" value="CDP_ALCOHOL_P_TRANSF_CS"/>
</dbReference>
<dbReference type="GO" id="GO:0008654">
    <property type="term" value="P:phospholipid biosynthetic process"/>
    <property type="evidence" value="ECO:0007669"/>
    <property type="project" value="InterPro"/>
</dbReference>
<dbReference type="Proteomes" id="UP000230731">
    <property type="component" value="Unassembled WGS sequence"/>
</dbReference>
<proteinExistence type="inferred from homology"/>
<feature type="transmembrane region" description="Helical" evidence="3">
    <location>
        <begin position="143"/>
        <end position="163"/>
    </location>
</feature>
<organism evidence="4 5">
    <name type="scientific">Candidatus Andersenbacteria bacterium CG10_big_fil_rev_8_21_14_0_10_54_11</name>
    <dbReference type="NCBI Taxonomy" id="1974485"/>
    <lineage>
        <taxon>Bacteria</taxon>
        <taxon>Candidatus Anderseniibacteriota</taxon>
    </lineage>
</organism>
<dbReference type="PROSITE" id="PS00379">
    <property type="entry name" value="CDP_ALCOHOL_P_TRANSF"/>
    <property type="match status" value="1"/>
</dbReference>
<dbReference type="GO" id="GO:0016020">
    <property type="term" value="C:membrane"/>
    <property type="evidence" value="ECO:0007669"/>
    <property type="project" value="InterPro"/>
</dbReference>
<accession>A0A2M6X019</accession>
<name>A0A2M6X019_9BACT</name>
<evidence type="ECO:0000313" key="5">
    <source>
        <dbReference type="Proteomes" id="UP000230731"/>
    </source>
</evidence>
<keyword evidence="3" id="KW-0472">Membrane</keyword>
<dbReference type="InterPro" id="IPR000462">
    <property type="entry name" value="CDP-OH_P_trans"/>
</dbReference>
<feature type="transmembrane region" description="Helical" evidence="3">
    <location>
        <begin position="71"/>
        <end position="95"/>
    </location>
</feature>
<feature type="transmembrane region" description="Helical" evidence="3">
    <location>
        <begin position="33"/>
        <end position="51"/>
    </location>
</feature>
<sequence>MRIFTAANILTAGRLVLFAAFIVAVLQERAAAAALFFAMAWGFDAVDGWLARRFSQETAFGYTFDKVVDRIVIAGGLLGLVWRGWLPQYSFWLLAKDVALIPAMVQQWGSGRRAAGMGWWGKFVSVGQGVSILWLLAEWPGGAFLVGVVAAAGILTAGHYYFWPSAVGTSDKPTLLGRS</sequence>
<keyword evidence="3" id="KW-0812">Transmembrane</keyword>
<dbReference type="GO" id="GO:0016780">
    <property type="term" value="F:phosphotransferase activity, for other substituted phosphate groups"/>
    <property type="evidence" value="ECO:0007669"/>
    <property type="project" value="InterPro"/>
</dbReference>
<evidence type="ECO:0008006" key="6">
    <source>
        <dbReference type="Google" id="ProtNLM"/>
    </source>
</evidence>
<comment type="caution">
    <text evidence="4">The sequence shown here is derived from an EMBL/GenBank/DDBJ whole genome shotgun (WGS) entry which is preliminary data.</text>
</comment>
<evidence type="ECO:0000313" key="4">
    <source>
        <dbReference type="EMBL" id="PIT98403.1"/>
    </source>
</evidence>
<keyword evidence="1 2" id="KW-0808">Transferase</keyword>
<protein>
    <recommendedName>
        <fullName evidence="6">CDP-alcohol phosphatidyltransferase family protein</fullName>
    </recommendedName>
</protein>
<dbReference type="AlphaFoldDB" id="A0A2M6X019"/>
<comment type="similarity">
    <text evidence="2">Belongs to the CDP-alcohol phosphatidyltransferase class-I family.</text>
</comment>
<dbReference type="Gene3D" id="1.20.120.1760">
    <property type="match status" value="1"/>
</dbReference>
<dbReference type="InterPro" id="IPR043130">
    <property type="entry name" value="CDP-OH_PTrfase_TM_dom"/>
</dbReference>
<evidence type="ECO:0000256" key="1">
    <source>
        <dbReference type="ARBA" id="ARBA00022679"/>
    </source>
</evidence>
<feature type="transmembrane region" description="Helical" evidence="3">
    <location>
        <begin position="116"/>
        <end position="137"/>
    </location>
</feature>
<gene>
    <name evidence="4" type="ORF">COT71_00735</name>
</gene>
<dbReference type="Pfam" id="PF01066">
    <property type="entry name" value="CDP-OH_P_transf"/>
    <property type="match status" value="1"/>
</dbReference>
<reference evidence="5" key="1">
    <citation type="submission" date="2017-09" db="EMBL/GenBank/DDBJ databases">
        <title>Depth-based differentiation of microbial function through sediment-hosted aquifers and enrichment of novel symbionts in the deep terrestrial subsurface.</title>
        <authorList>
            <person name="Probst A.J."/>
            <person name="Ladd B."/>
            <person name="Jarett J.K."/>
            <person name="Geller-Mcgrath D.E."/>
            <person name="Sieber C.M.K."/>
            <person name="Emerson J.B."/>
            <person name="Anantharaman K."/>
            <person name="Thomas B.C."/>
            <person name="Malmstrom R."/>
            <person name="Stieglmeier M."/>
            <person name="Klingl A."/>
            <person name="Woyke T."/>
            <person name="Ryan C.M."/>
            <person name="Banfield J.F."/>
        </authorList>
    </citation>
    <scope>NUCLEOTIDE SEQUENCE [LARGE SCALE GENOMIC DNA]</scope>
</reference>
<feature type="transmembrane region" description="Helical" evidence="3">
    <location>
        <begin position="6"/>
        <end position="26"/>
    </location>
</feature>
<dbReference type="EMBL" id="PEZP01000008">
    <property type="protein sequence ID" value="PIT98403.1"/>
    <property type="molecule type" value="Genomic_DNA"/>
</dbReference>
<evidence type="ECO:0000256" key="2">
    <source>
        <dbReference type="RuleBase" id="RU003750"/>
    </source>
</evidence>
<evidence type="ECO:0000256" key="3">
    <source>
        <dbReference type="SAM" id="Phobius"/>
    </source>
</evidence>